<feature type="domain" description="DUF7750" evidence="3">
    <location>
        <begin position="1"/>
        <end position="25"/>
    </location>
</feature>
<feature type="compositionally biased region" description="Polar residues" evidence="1">
    <location>
        <begin position="358"/>
        <end position="367"/>
    </location>
</feature>
<keyword evidence="2" id="KW-1133">Transmembrane helix</keyword>
<feature type="compositionally biased region" description="Basic and acidic residues" evidence="1">
    <location>
        <begin position="718"/>
        <end position="728"/>
    </location>
</feature>
<dbReference type="Pfam" id="PF24930">
    <property type="entry name" value="DUF7750"/>
    <property type="match status" value="1"/>
</dbReference>
<evidence type="ECO:0000313" key="5">
    <source>
        <dbReference type="Proteomes" id="UP001367508"/>
    </source>
</evidence>
<feature type="region of interest" description="Disordered" evidence="1">
    <location>
        <begin position="672"/>
        <end position="691"/>
    </location>
</feature>
<proteinExistence type="predicted"/>
<feature type="compositionally biased region" description="Basic and acidic residues" evidence="1">
    <location>
        <begin position="198"/>
        <end position="212"/>
    </location>
</feature>
<feature type="transmembrane region" description="Helical" evidence="2">
    <location>
        <begin position="871"/>
        <end position="893"/>
    </location>
</feature>
<dbReference type="InterPro" id="IPR056652">
    <property type="entry name" value="DUF7750"/>
</dbReference>
<dbReference type="PANTHER" id="PTHR43592">
    <property type="entry name" value="CAAX AMINO TERMINAL PROTEASE"/>
    <property type="match status" value="1"/>
</dbReference>
<feature type="compositionally biased region" description="Polar residues" evidence="1">
    <location>
        <begin position="66"/>
        <end position="88"/>
    </location>
</feature>
<evidence type="ECO:0000259" key="3">
    <source>
        <dbReference type="Pfam" id="PF24930"/>
    </source>
</evidence>
<gene>
    <name evidence="4" type="ORF">VNO77_05488</name>
</gene>
<dbReference type="PANTHER" id="PTHR43592:SF20">
    <property type="entry name" value="ALPHA_BETA-HYDROLASES SUPERFAMILY PROTEIN"/>
    <property type="match status" value="1"/>
</dbReference>
<organism evidence="4 5">
    <name type="scientific">Canavalia gladiata</name>
    <name type="common">Sword bean</name>
    <name type="synonym">Dolichos gladiatus</name>
    <dbReference type="NCBI Taxonomy" id="3824"/>
    <lineage>
        <taxon>Eukaryota</taxon>
        <taxon>Viridiplantae</taxon>
        <taxon>Streptophyta</taxon>
        <taxon>Embryophyta</taxon>
        <taxon>Tracheophyta</taxon>
        <taxon>Spermatophyta</taxon>
        <taxon>Magnoliopsida</taxon>
        <taxon>eudicotyledons</taxon>
        <taxon>Gunneridae</taxon>
        <taxon>Pentapetalae</taxon>
        <taxon>rosids</taxon>
        <taxon>fabids</taxon>
        <taxon>Fabales</taxon>
        <taxon>Fabaceae</taxon>
        <taxon>Papilionoideae</taxon>
        <taxon>50 kb inversion clade</taxon>
        <taxon>NPAAA clade</taxon>
        <taxon>indigoferoid/millettioid clade</taxon>
        <taxon>Phaseoleae</taxon>
        <taxon>Canavalia</taxon>
    </lineage>
</organism>
<feature type="compositionally biased region" description="Basic and acidic residues" evidence="1">
    <location>
        <begin position="314"/>
        <end position="343"/>
    </location>
</feature>
<reference evidence="4 5" key="1">
    <citation type="submission" date="2024-01" db="EMBL/GenBank/DDBJ databases">
        <title>The genomes of 5 underutilized Papilionoideae crops provide insights into root nodulation and disease resistanc.</title>
        <authorList>
            <person name="Jiang F."/>
        </authorList>
    </citation>
    <scope>NUCLEOTIDE SEQUENCE [LARGE SCALE GENOMIC DNA]</scope>
    <source>
        <strain evidence="4">LVBAO_FW01</strain>
        <tissue evidence="4">Leaves</tissue>
    </source>
</reference>
<name>A0AAN9RE69_CANGL</name>
<dbReference type="Proteomes" id="UP001367508">
    <property type="component" value="Unassembled WGS sequence"/>
</dbReference>
<feature type="transmembrane region" description="Helical" evidence="2">
    <location>
        <begin position="1023"/>
        <end position="1043"/>
    </location>
</feature>
<feature type="region of interest" description="Disordered" evidence="1">
    <location>
        <begin position="104"/>
        <end position="274"/>
    </location>
</feature>
<keyword evidence="5" id="KW-1185">Reference proteome</keyword>
<sequence>MNALQDAVPEDVRGKLTHAVTGILHARGSDLKVDKILSIAHDPQSLSGQKNQEKFSVSGAEVIVEDQSSVNQVKTTSSPVDGSDNAPSSMVELVEGTQREVLPIENSPSSTNLSQSQESNDEGGSSGSFMKETNESKNNNDTNDESKGKVVPDIDHGKNGLETGSKPYSPSHPDGEGGFEAAAVGEQKSHNSGTAQTDVKEENNILKVEQKSQDFSSDQSKITSTDGKEEPSSPSMSSEHQTIEREGNDNEKKDNKNTQHILQQTNSTNIDPNAPAFSVSQALDALTGIDDSTQVAVNSVFGVIENMLSQLEQSSEKEDEVKDGKDVKHKLEEKQKGNNEMKDSNTSGDPSVDGHHNNGPTEEQPAQSLSEINGNAVFNSQNCNSDDHLIQKESNTNTQLIDKRFNIDKWDGHRHINRMPELIGAGSYGNSLYNEYLRKYLLSKIPTKSLDIDATTALLLDYFPEEGQWKLFEQPQNMEIASFNTETREKAGNKMKAPSSAKSFNADQCIEPLYVILDTEKQHEPVKEFIATDTENIMTDVSEDRSEELIQIVKKIVLDSLKIEVGRKLNASEMVEMKLELAEDLEHMANAISLAIVHSKVQQLYPKSQGNDVEGAIEKICTLDGEHIIRVISSSVHQTSCLRKVMPVGVIVGSILASLRKYFNVTTIQDNGQRRSLTRDDGDKPKKKNYGFGVGDVIEIDQVPEEKTNSDHPIQTEAVEKQSSDRSKNTVMVGAVTAALGASALLMQQDPQQENETTESSSTSLKMKDCLQKKPEQLEEEFSEKNQNNLVTSLAEKAMSVAGPVVPTKEDGGVDQERLVAMLADLGQRGGLLRLVGKIALLWGGIRGAMSLTDRLISFLRIAERPLFQRIFGFVGMTLVLWSPVAIPLLPTIVQSWTTKSSSKIAEFTCIVGLYAAIVILVMLWGKRIRGYENAFEQYGLDWTSPQKSLRFSYLERLFERHTRNPSIQAYTFPVVLNELLKGLVGGVIFILSIHAVNAFLGCASFSWPYTPISVDAMTWLKVYGQIGLIVVQGTVMASAIALVEELLFRSWLPQEIAVDLGYHHGIIISGMAFSFLQRFVFFPRILC</sequence>
<feature type="compositionally biased region" description="Polar residues" evidence="1">
    <location>
        <begin position="258"/>
        <end position="271"/>
    </location>
</feature>
<evidence type="ECO:0000313" key="4">
    <source>
        <dbReference type="EMBL" id="KAK7363348.1"/>
    </source>
</evidence>
<feature type="region of interest" description="Disordered" evidence="1">
    <location>
        <begin position="704"/>
        <end position="729"/>
    </location>
</feature>
<keyword evidence="2" id="KW-0812">Transmembrane</keyword>
<comment type="caution">
    <text evidence="4">The sequence shown here is derived from an EMBL/GenBank/DDBJ whole genome shotgun (WGS) entry which is preliminary data.</text>
</comment>
<dbReference type="EMBL" id="JAYMYQ010000001">
    <property type="protein sequence ID" value="KAK7363348.1"/>
    <property type="molecule type" value="Genomic_DNA"/>
</dbReference>
<evidence type="ECO:0000256" key="2">
    <source>
        <dbReference type="SAM" id="Phobius"/>
    </source>
</evidence>
<feature type="transmembrane region" description="Helical" evidence="2">
    <location>
        <begin position="905"/>
        <end position="926"/>
    </location>
</feature>
<feature type="compositionally biased region" description="Basic and acidic residues" evidence="1">
    <location>
        <begin position="241"/>
        <end position="257"/>
    </location>
</feature>
<feature type="region of interest" description="Disordered" evidence="1">
    <location>
        <begin position="312"/>
        <end position="367"/>
    </location>
</feature>
<accession>A0AAN9RE69</accession>
<feature type="region of interest" description="Disordered" evidence="1">
    <location>
        <begin position="64"/>
        <end position="88"/>
    </location>
</feature>
<evidence type="ECO:0000256" key="1">
    <source>
        <dbReference type="SAM" id="MobiDB-lite"/>
    </source>
</evidence>
<protein>
    <recommendedName>
        <fullName evidence="3">DUF7750 domain-containing protein</fullName>
    </recommendedName>
</protein>
<feature type="transmembrane region" description="Helical" evidence="2">
    <location>
        <begin position="984"/>
        <end position="1011"/>
    </location>
</feature>
<feature type="transmembrane region" description="Helical" evidence="2">
    <location>
        <begin position="1063"/>
        <end position="1082"/>
    </location>
</feature>
<feature type="compositionally biased region" description="Polar residues" evidence="1">
    <location>
        <begin position="106"/>
        <end position="118"/>
    </location>
</feature>
<feature type="compositionally biased region" description="Basic and acidic residues" evidence="1">
    <location>
        <begin position="144"/>
        <end position="159"/>
    </location>
</feature>
<dbReference type="AlphaFoldDB" id="A0AAN9RE69"/>
<keyword evidence="2" id="KW-0472">Membrane</keyword>